<accession>A0A1C1YR20</accession>
<comment type="caution">
    <text evidence="3">The sequence shown here is derived from an EMBL/GenBank/DDBJ whole genome shotgun (WGS) entry which is preliminary data.</text>
</comment>
<sequence length="253" mass="26669">MAEIHSRRDGSLLIVTIANEAKRNAFTHAMTQALGSVLEEAEADPEVRCVLLTGAGDKAFSSGHDLSELLSDRDHAADEALNAPFCRPRTMTTPTIAVVNGAAHAGGFILALSCDLRVCAETANFAAPGARIGLLPIGGQISRLPALVPFGFAYEMLATGRRVSAAEACRFGLVNLLSAPGCAMQDGLAIGRQIASNSPRVVAAIKRGLNLRIAEGEAAATRFEWAEGGRMQSEPDADEGVRAFLEKRSPVFQ</sequence>
<proteinExistence type="inferred from homology"/>
<dbReference type="PANTHER" id="PTHR11941:SF54">
    <property type="entry name" value="ENOYL-COA HYDRATASE, MITOCHONDRIAL"/>
    <property type="match status" value="1"/>
</dbReference>
<dbReference type="OrthoDB" id="5730382at2"/>
<evidence type="ECO:0000313" key="3">
    <source>
        <dbReference type="EMBL" id="OCW55953.1"/>
    </source>
</evidence>
<dbReference type="CDD" id="cd06558">
    <property type="entry name" value="crotonase-like"/>
    <property type="match status" value="1"/>
</dbReference>
<comment type="similarity">
    <text evidence="1 2">Belongs to the enoyl-CoA hydratase/isomerase family.</text>
</comment>
<keyword evidence="4" id="KW-1185">Reference proteome</keyword>
<gene>
    <name evidence="3" type="ORF">AWJ14_12055</name>
</gene>
<evidence type="ECO:0000256" key="2">
    <source>
        <dbReference type="RuleBase" id="RU003707"/>
    </source>
</evidence>
<dbReference type="Pfam" id="PF00378">
    <property type="entry name" value="ECH_1"/>
    <property type="match status" value="1"/>
</dbReference>
<dbReference type="InterPro" id="IPR001753">
    <property type="entry name" value="Enoyl-CoA_hydra/iso"/>
</dbReference>
<dbReference type="EMBL" id="LQZT01000048">
    <property type="protein sequence ID" value="OCW55953.1"/>
    <property type="molecule type" value="Genomic_DNA"/>
</dbReference>
<dbReference type="GO" id="GO:0003824">
    <property type="term" value="F:catalytic activity"/>
    <property type="evidence" value="ECO:0007669"/>
    <property type="project" value="InterPro"/>
</dbReference>
<dbReference type="PROSITE" id="PS00166">
    <property type="entry name" value="ENOYL_COA_HYDRATASE"/>
    <property type="match status" value="1"/>
</dbReference>
<dbReference type="Gene3D" id="3.90.226.10">
    <property type="entry name" value="2-enoyl-CoA Hydratase, Chain A, domain 1"/>
    <property type="match status" value="1"/>
</dbReference>
<protein>
    <recommendedName>
        <fullName evidence="5">Enoyl-CoA hydratase</fullName>
    </recommendedName>
</protein>
<dbReference type="SUPFAM" id="SSF52096">
    <property type="entry name" value="ClpP/crotonase"/>
    <property type="match status" value="1"/>
</dbReference>
<organism evidence="3 4">
    <name type="scientific">Hoeflea olei</name>
    <dbReference type="NCBI Taxonomy" id="1480615"/>
    <lineage>
        <taxon>Bacteria</taxon>
        <taxon>Pseudomonadati</taxon>
        <taxon>Pseudomonadota</taxon>
        <taxon>Alphaproteobacteria</taxon>
        <taxon>Hyphomicrobiales</taxon>
        <taxon>Rhizobiaceae</taxon>
        <taxon>Hoeflea</taxon>
    </lineage>
</organism>
<reference evidence="3 4" key="1">
    <citation type="submission" date="2015-12" db="EMBL/GenBank/DDBJ databases">
        <authorList>
            <person name="Shamseldin A."/>
            <person name="Moawad H."/>
            <person name="Abd El-Rahim W.M."/>
            <person name="Sadowsky M.J."/>
        </authorList>
    </citation>
    <scope>NUCLEOTIDE SEQUENCE [LARGE SCALE GENOMIC DNA]</scope>
    <source>
        <strain evidence="3 4">JC234</strain>
    </source>
</reference>
<evidence type="ECO:0000313" key="4">
    <source>
        <dbReference type="Proteomes" id="UP000094795"/>
    </source>
</evidence>
<name>A0A1C1YR20_9HYPH</name>
<dbReference type="STRING" id="1480615.AWJ14_12055"/>
<dbReference type="InterPro" id="IPR029045">
    <property type="entry name" value="ClpP/crotonase-like_dom_sf"/>
</dbReference>
<dbReference type="InterPro" id="IPR018376">
    <property type="entry name" value="Enoyl-CoA_hyd/isom_CS"/>
</dbReference>
<dbReference type="RefSeq" id="WP_066183053.1">
    <property type="nucleotide sequence ID" value="NZ_LQZT01000048.1"/>
</dbReference>
<dbReference type="PANTHER" id="PTHR11941">
    <property type="entry name" value="ENOYL-COA HYDRATASE-RELATED"/>
    <property type="match status" value="1"/>
</dbReference>
<dbReference type="Proteomes" id="UP000094795">
    <property type="component" value="Unassembled WGS sequence"/>
</dbReference>
<evidence type="ECO:0000256" key="1">
    <source>
        <dbReference type="ARBA" id="ARBA00005254"/>
    </source>
</evidence>
<evidence type="ECO:0008006" key="5">
    <source>
        <dbReference type="Google" id="ProtNLM"/>
    </source>
</evidence>
<dbReference type="GO" id="GO:0006635">
    <property type="term" value="P:fatty acid beta-oxidation"/>
    <property type="evidence" value="ECO:0007669"/>
    <property type="project" value="TreeGrafter"/>
</dbReference>
<dbReference type="AlphaFoldDB" id="A0A1C1YR20"/>